<sequence>MPARPFPDTLRQIRYGALQDELTDALNALVAECTKTNKTGELVLKIKLKPNPAGQVEVLDDLTVKLPKPVRGTSIFFATPEGNLMRDDPRQQQLDGLRTVPGGEDGEVRDVRSA</sequence>
<organism evidence="2 3">
    <name type="scientific">Pseudazoarcus pumilus</name>
    <dbReference type="NCBI Taxonomy" id="2067960"/>
    <lineage>
        <taxon>Bacteria</taxon>
        <taxon>Pseudomonadati</taxon>
        <taxon>Pseudomonadota</taxon>
        <taxon>Betaproteobacteria</taxon>
        <taxon>Rhodocyclales</taxon>
        <taxon>Zoogloeaceae</taxon>
        <taxon>Pseudazoarcus</taxon>
    </lineage>
</organism>
<gene>
    <name evidence="2" type="ORF">C0099_11145</name>
</gene>
<reference evidence="2 3" key="1">
    <citation type="submission" date="2018-01" db="EMBL/GenBank/DDBJ databases">
        <authorList>
            <person name="Fu G.-Y."/>
        </authorList>
    </citation>
    <scope>NUCLEOTIDE SEQUENCE [LARGE SCALE GENOMIC DNA]</scope>
    <source>
        <strain evidence="2 3">SY39</strain>
    </source>
</reference>
<evidence type="ECO:0000256" key="1">
    <source>
        <dbReference type="SAM" id="MobiDB-lite"/>
    </source>
</evidence>
<dbReference type="OrthoDB" id="8613069at2"/>
<dbReference type="RefSeq" id="WP_102247483.1">
    <property type="nucleotide sequence ID" value="NZ_CP025682.1"/>
</dbReference>
<dbReference type="KEGG" id="atw:C0099_11145"/>
<dbReference type="Proteomes" id="UP000242205">
    <property type="component" value="Chromosome"/>
</dbReference>
<evidence type="ECO:0000313" key="2">
    <source>
        <dbReference type="EMBL" id="AUN95434.1"/>
    </source>
</evidence>
<dbReference type="EMBL" id="CP025682">
    <property type="protein sequence ID" value="AUN95434.1"/>
    <property type="molecule type" value="Genomic_DNA"/>
</dbReference>
<protein>
    <submittedName>
        <fullName evidence="2">Uncharacterized protein</fullName>
    </submittedName>
</protein>
<evidence type="ECO:0000313" key="3">
    <source>
        <dbReference type="Proteomes" id="UP000242205"/>
    </source>
</evidence>
<name>A0A2I6S847_9RHOO</name>
<dbReference type="AlphaFoldDB" id="A0A2I6S847"/>
<accession>A0A2I6S847</accession>
<proteinExistence type="predicted"/>
<feature type="region of interest" description="Disordered" evidence="1">
    <location>
        <begin position="81"/>
        <end position="114"/>
    </location>
</feature>
<keyword evidence="3" id="KW-1185">Reference proteome</keyword>